<dbReference type="RefSeq" id="WP_105037269.1">
    <property type="nucleotide sequence ID" value="NZ_PPSL01000001.1"/>
</dbReference>
<keyword evidence="3" id="KW-1185">Reference proteome</keyword>
<dbReference type="EMBL" id="PPSL01000001">
    <property type="protein sequence ID" value="PQJ12385.1"/>
    <property type="molecule type" value="Genomic_DNA"/>
</dbReference>
<evidence type="ECO:0000313" key="2">
    <source>
        <dbReference type="EMBL" id="PQJ12385.1"/>
    </source>
</evidence>
<dbReference type="AlphaFoldDB" id="A0A2S7T0P1"/>
<keyword evidence="1" id="KW-0732">Signal</keyword>
<accession>A0A2S7T0P1</accession>
<evidence type="ECO:0000256" key="1">
    <source>
        <dbReference type="SAM" id="SignalP"/>
    </source>
</evidence>
<gene>
    <name evidence="2" type="ORF">CJD36_001140</name>
</gene>
<comment type="caution">
    <text evidence="2">The sequence shown here is derived from an EMBL/GenBank/DDBJ whole genome shotgun (WGS) entry which is preliminary data.</text>
</comment>
<name>A0A2S7T0P1_9BACT</name>
<reference evidence="2 3" key="1">
    <citation type="submission" date="2018-01" db="EMBL/GenBank/DDBJ databases">
        <title>A novel member of the phylum Bacteroidetes isolated from glacier ice.</title>
        <authorList>
            <person name="Liu Q."/>
            <person name="Xin Y.-H."/>
        </authorList>
    </citation>
    <scope>NUCLEOTIDE SEQUENCE [LARGE SCALE GENOMIC DNA]</scope>
    <source>
        <strain evidence="2 3">RB1R16</strain>
    </source>
</reference>
<feature type="signal peptide" evidence="1">
    <location>
        <begin position="1"/>
        <end position="18"/>
    </location>
</feature>
<evidence type="ECO:0000313" key="3">
    <source>
        <dbReference type="Proteomes" id="UP000239872"/>
    </source>
</evidence>
<dbReference type="Proteomes" id="UP000239872">
    <property type="component" value="Unassembled WGS sequence"/>
</dbReference>
<sequence>MKIYFLLLAVFFSAEMSAQMHITEQNSWPVVLDNTTPVNTLIKRFEGDWKWVQTNKFYWIGYTDLMYSIAAKRNVAIKPLLNFINTTKNRHAKWGAICTIHLIGINSEIAGRETEEFTNLSARNALLSLLSDTSLQAGIIELLIRDPRYSDIPIVMNVMRNSKGDTWALNNYLTIFPIDLPVGQEIPKEFDQSVKIQNPDKGAYEDVANHLPLILNAISNSHSDTFFVDQTLLCKNLWGNRAHSLVDFKNVEDSTINGLHEPSAYVKIRDFLYDLTGVDYCEIGNKLQYYVDGNKVFICTQETAKKRLLSWWTHLLPQQRKLYSRNLRVADDPSAQKVGYLQPPTTN</sequence>
<organism evidence="2 3">
    <name type="scientific">Flavipsychrobacter stenotrophus</name>
    <dbReference type="NCBI Taxonomy" id="2077091"/>
    <lineage>
        <taxon>Bacteria</taxon>
        <taxon>Pseudomonadati</taxon>
        <taxon>Bacteroidota</taxon>
        <taxon>Chitinophagia</taxon>
        <taxon>Chitinophagales</taxon>
        <taxon>Chitinophagaceae</taxon>
        <taxon>Flavipsychrobacter</taxon>
    </lineage>
</organism>
<dbReference type="OrthoDB" id="1493887at2"/>
<protein>
    <submittedName>
        <fullName evidence="2">Uncharacterized protein</fullName>
    </submittedName>
</protein>
<proteinExistence type="predicted"/>
<feature type="chain" id="PRO_5015636361" evidence="1">
    <location>
        <begin position="19"/>
        <end position="347"/>
    </location>
</feature>